<dbReference type="EMBL" id="FXTC01000001">
    <property type="protein sequence ID" value="SMO38528.1"/>
    <property type="molecule type" value="Genomic_DNA"/>
</dbReference>
<gene>
    <name evidence="1" type="ORF">SAMN06265171_101424</name>
</gene>
<reference evidence="1 2" key="1">
    <citation type="submission" date="2017-05" db="EMBL/GenBank/DDBJ databases">
        <authorList>
            <person name="Varghese N."/>
            <person name="Submissions S."/>
        </authorList>
    </citation>
    <scope>NUCLEOTIDE SEQUENCE [LARGE SCALE GENOMIC DNA]</scope>
    <source>
        <strain evidence="1 2">DSM 29371</strain>
    </source>
</reference>
<dbReference type="InterPro" id="IPR008983">
    <property type="entry name" value="Tumour_necrosis_fac-like_dom"/>
</dbReference>
<keyword evidence="2" id="KW-1185">Reference proteome</keyword>
<evidence type="ECO:0008006" key="3">
    <source>
        <dbReference type="Google" id="ProtNLM"/>
    </source>
</evidence>
<dbReference type="Proteomes" id="UP000316916">
    <property type="component" value="Unassembled WGS sequence"/>
</dbReference>
<dbReference type="Gene3D" id="2.60.120.40">
    <property type="match status" value="1"/>
</dbReference>
<accession>A0A521AUK6</accession>
<evidence type="ECO:0000313" key="1">
    <source>
        <dbReference type="EMBL" id="SMO38528.1"/>
    </source>
</evidence>
<sequence length="309" mass="32500">MRVNSFITSSENMKKTHKTLILPCCFFINLLSAQVGMGTNNPQGILHVDGAKDNSASGAPTATQVSNDFIVNKTTGFIGAGVLNPQVQFDIRSAGAENALGLGTTTMSAVAAGAGATRYDVNNIPVGPKIEVSDGAVWHKAYIAPQKAVIVVRKIVSQSIPSASATTIVNWNEVRDMSNSFDPSSGEFTAPRNGTYTFLLTFNFSGAVISDGSRVESQFYNPTTNLVLASVYKTFGQSMTGTADDANSTRSTQAGGSSTVTLTLTAGTKVSVRLYQNLTSGAIPLRVTTDSSNPANPDDGFNNLTIIEH</sequence>
<evidence type="ECO:0000313" key="2">
    <source>
        <dbReference type="Proteomes" id="UP000316916"/>
    </source>
</evidence>
<name>A0A521AUK6_9FLAO</name>
<dbReference type="SUPFAM" id="SSF49842">
    <property type="entry name" value="TNF-like"/>
    <property type="match status" value="1"/>
</dbReference>
<dbReference type="AlphaFoldDB" id="A0A521AUK6"/>
<organism evidence="1 2">
    <name type="scientific">Chryseobacterium rhizoplanae</name>
    <dbReference type="NCBI Taxonomy" id="1609531"/>
    <lineage>
        <taxon>Bacteria</taxon>
        <taxon>Pseudomonadati</taxon>
        <taxon>Bacteroidota</taxon>
        <taxon>Flavobacteriia</taxon>
        <taxon>Flavobacteriales</taxon>
        <taxon>Weeksellaceae</taxon>
        <taxon>Chryseobacterium group</taxon>
        <taxon>Chryseobacterium</taxon>
    </lineage>
</organism>
<protein>
    <recommendedName>
        <fullName evidence="3">C1q domain-containing protein</fullName>
    </recommendedName>
</protein>
<proteinExistence type="predicted"/>